<dbReference type="EMBL" id="AMQN01015566">
    <property type="status" value="NOT_ANNOTATED_CDS"/>
    <property type="molecule type" value="Genomic_DNA"/>
</dbReference>
<reference evidence="3" key="1">
    <citation type="submission" date="2012-12" db="EMBL/GenBank/DDBJ databases">
        <authorList>
            <person name="Hellsten U."/>
            <person name="Grimwood J."/>
            <person name="Chapman J.A."/>
            <person name="Shapiro H."/>
            <person name="Aerts A."/>
            <person name="Otillar R.P."/>
            <person name="Terry A.Y."/>
            <person name="Boore J.L."/>
            <person name="Simakov O."/>
            <person name="Marletaz F."/>
            <person name="Cho S.-J."/>
            <person name="Edsinger-Gonzales E."/>
            <person name="Havlak P."/>
            <person name="Kuo D.-H."/>
            <person name="Larsson T."/>
            <person name="Lv J."/>
            <person name="Arendt D."/>
            <person name="Savage R."/>
            <person name="Osoegawa K."/>
            <person name="de Jong P."/>
            <person name="Lindberg D.R."/>
            <person name="Seaver E.C."/>
            <person name="Weisblat D.A."/>
            <person name="Putnam N.H."/>
            <person name="Grigoriev I.V."/>
            <person name="Rokhsar D.S."/>
        </authorList>
    </citation>
    <scope>NUCLEOTIDE SEQUENCE</scope>
    <source>
        <strain evidence="3">I ESC-2004</strain>
    </source>
</reference>
<organism evidence="1">
    <name type="scientific">Capitella teleta</name>
    <name type="common">Polychaete worm</name>
    <dbReference type="NCBI Taxonomy" id="283909"/>
    <lineage>
        <taxon>Eukaryota</taxon>
        <taxon>Metazoa</taxon>
        <taxon>Spiralia</taxon>
        <taxon>Lophotrochozoa</taxon>
        <taxon>Annelida</taxon>
        <taxon>Polychaeta</taxon>
        <taxon>Sedentaria</taxon>
        <taxon>Scolecida</taxon>
        <taxon>Capitellidae</taxon>
        <taxon>Capitella</taxon>
    </lineage>
</organism>
<dbReference type="HOGENOM" id="CLU_2087108_0_0_1"/>
<proteinExistence type="predicted"/>
<name>R7T4L3_CAPTE</name>
<gene>
    <name evidence="1" type="ORF">CAPTEDRAFT_196236</name>
</gene>
<reference evidence="2" key="3">
    <citation type="submission" date="2015-06" db="UniProtKB">
        <authorList>
            <consortium name="EnsemblMetazoa"/>
        </authorList>
    </citation>
    <scope>IDENTIFICATION</scope>
</reference>
<evidence type="ECO:0000313" key="2">
    <source>
        <dbReference type="EnsemblMetazoa" id="CapteP196236"/>
    </source>
</evidence>
<dbReference type="AlphaFoldDB" id="R7T4L3"/>
<evidence type="ECO:0000313" key="1">
    <source>
        <dbReference type="EMBL" id="ELT87987.1"/>
    </source>
</evidence>
<protein>
    <submittedName>
        <fullName evidence="1 2">Uncharacterized protein</fullName>
    </submittedName>
</protein>
<reference evidence="1 3" key="2">
    <citation type="journal article" date="2013" name="Nature">
        <title>Insights into bilaterian evolution from three spiralian genomes.</title>
        <authorList>
            <person name="Simakov O."/>
            <person name="Marletaz F."/>
            <person name="Cho S.J."/>
            <person name="Edsinger-Gonzales E."/>
            <person name="Havlak P."/>
            <person name="Hellsten U."/>
            <person name="Kuo D.H."/>
            <person name="Larsson T."/>
            <person name="Lv J."/>
            <person name="Arendt D."/>
            <person name="Savage R."/>
            <person name="Osoegawa K."/>
            <person name="de Jong P."/>
            <person name="Grimwood J."/>
            <person name="Chapman J.A."/>
            <person name="Shapiro H."/>
            <person name="Aerts A."/>
            <person name="Otillar R.P."/>
            <person name="Terry A.Y."/>
            <person name="Boore J.L."/>
            <person name="Grigoriev I.V."/>
            <person name="Lindberg D.R."/>
            <person name="Seaver E.C."/>
            <person name="Weisblat D.A."/>
            <person name="Putnam N.H."/>
            <person name="Rokhsar D.S."/>
        </authorList>
    </citation>
    <scope>NUCLEOTIDE SEQUENCE</scope>
    <source>
        <strain evidence="1 3">I ESC-2004</strain>
    </source>
</reference>
<sequence>MQKIGAFQHFIGKVQCHLTFSFRHAPWVGVNASSGQLVYSTEAWLTGAFSAELFCSIGVSMMIPGRARQVTGVHVDMRHNTTIIVQTGWGVTIPARSPRKCPSWVLCVFVSTLSAMV</sequence>
<dbReference type="EMBL" id="KB312026">
    <property type="protein sequence ID" value="ELT87987.1"/>
    <property type="molecule type" value="Genomic_DNA"/>
</dbReference>
<evidence type="ECO:0000313" key="3">
    <source>
        <dbReference type="Proteomes" id="UP000014760"/>
    </source>
</evidence>
<dbReference type="Proteomes" id="UP000014760">
    <property type="component" value="Unassembled WGS sequence"/>
</dbReference>
<accession>R7T4L3</accession>
<keyword evidence="3" id="KW-1185">Reference proteome</keyword>
<dbReference type="EnsemblMetazoa" id="CapteT196236">
    <property type="protein sequence ID" value="CapteP196236"/>
    <property type="gene ID" value="CapteG196236"/>
</dbReference>